<feature type="transmembrane region" description="Helical" evidence="6">
    <location>
        <begin position="89"/>
        <end position="113"/>
    </location>
</feature>
<proteinExistence type="predicted"/>
<sequence length="121" mass="13230">MVEDGTENTQKTEAKMEANTPSAAETRPKKPRLSPCLVCAAFFSALGSSYLYGYNLSVVNAPALYIKSFYNRTWMDRYGEPAFGETLTLLWSITVSIFAIGGLLGALIVSVLIKVLGRQVE</sequence>
<evidence type="ECO:0000256" key="1">
    <source>
        <dbReference type="ARBA" id="ARBA00004141"/>
    </source>
</evidence>
<keyword evidence="9" id="KW-1185">Reference proteome</keyword>
<dbReference type="GO" id="GO:0055056">
    <property type="term" value="F:D-glucose transmembrane transporter activity"/>
    <property type="evidence" value="ECO:0007669"/>
    <property type="project" value="TreeGrafter"/>
</dbReference>
<accession>A0A9Q1GEV8</accession>
<evidence type="ECO:0000256" key="2">
    <source>
        <dbReference type="ARBA" id="ARBA00022692"/>
    </source>
</evidence>
<comment type="subcellular location">
    <subcellularLocation>
        <location evidence="1">Membrane</location>
        <topology evidence="1">Multi-pass membrane protein</topology>
    </subcellularLocation>
</comment>
<gene>
    <name evidence="8" type="ORF">SKAU_G00030590</name>
</gene>
<keyword evidence="2 6" id="KW-0812">Transmembrane</keyword>
<reference evidence="8" key="1">
    <citation type="journal article" date="2023" name="Science">
        <title>Genome structures resolve the early diversification of teleost fishes.</title>
        <authorList>
            <person name="Parey E."/>
            <person name="Louis A."/>
            <person name="Montfort J."/>
            <person name="Bouchez O."/>
            <person name="Roques C."/>
            <person name="Iampietro C."/>
            <person name="Lluch J."/>
            <person name="Castinel A."/>
            <person name="Donnadieu C."/>
            <person name="Desvignes T."/>
            <person name="Floi Bucao C."/>
            <person name="Jouanno E."/>
            <person name="Wen M."/>
            <person name="Mejri S."/>
            <person name="Dirks R."/>
            <person name="Jansen H."/>
            <person name="Henkel C."/>
            <person name="Chen W.J."/>
            <person name="Zahm M."/>
            <person name="Cabau C."/>
            <person name="Klopp C."/>
            <person name="Thompson A.W."/>
            <person name="Robinson-Rechavi M."/>
            <person name="Braasch I."/>
            <person name="Lecointre G."/>
            <person name="Bobe J."/>
            <person name="Postlethwait J.H."/>
            <person name="Berthelot C."/>
            <person name="Roest Crollius H."/>
            <person name="Guiguen Y."/>
        </authorList>
    </citation>
    <scope>NUCLEOTIDE SEQUENCE</scope>
    <source>
        <strain evidence="8">WJC10195</strain>
    </source>
</reference>
<dbReference type="InterPro" id="IPR020846">
    <property type="entry name" value="MFS_dom"/>
</dbReference>
<feature type="transmembrane region" description="Helical" evidence="6">
    <location>
        <begin position="33"/>
        <end position="52"/>
    </location>
</feature>
<dbReference type="InterPro" id="IPR005828">
    <property type="entry name" value="MFS_sugar_transport-like"/>
</dbReference>
<dbReference type="PANTHER" id="PTHR23503">
    <property type="entry name" value="SOLUTE CARRIER FAMILY 2"/>
    <property type="match status" value="1"/>
</dbReference>
<keyword evidence="4 6" id="KW-0472">Membrane</keyword>
<feature type="domain" description="Major facilitator superfamily (MFS) profile" evidence="7">
    <location>
        <begin position="41"/>
        <end position="121"/>
    </location>
</feature>
<dbReference type="PROSITE" id="PS50850">
    <property type="entry name" value="MFS"/>
    <property type="match status" value="1"/>
</dbReference>
<dbReference type="AlphaFoldDB" id="A0A9Q1GEV8"/>
<dbReference type="GO" id="GO:0005886">
    <property type="term" value="C:plasma membrane"/>
    <property type="evidence" value="ECO:0007669"/>
    <property type="project" value="TreeGrafter"/>
</dbReference>
<dbReference type="OrthoDB" id="8932112at2759"/>
<dbReference type="PANTHER" id="PTHR23503:SF35">
    <property type="entry name" value="SOLUTE CARRIER FAMILY 2, FACILITATED GLUCOSE TRANSPORTER MEMBER 9"/>
    <property type="match status" value="1"/>
</dbReference>
<evidence type="ECO:0000256" key="4">
    <source>
        <dbReference type="ARBA" id="ARBA00023136"/>
    </source>
</evidence>
<dbReference type="Pfam" id="PF00083">
    <property type="entry name" value="Sugar_tr"/>
    <property type="match status" value="1"/>
</dbReference>
<dbReference type="Gene3D" id="1.20.1250.20">
    <property type="entry name" value="MFS general substrate transporter like domains"/>
    <property type="match status" value="1"/>
</dbReference>
<evidence type="ECO:0000313" key="8">
    <source>
        <dbReference type="EMBL" id="KAJ8382281.1"/>
    </source>
</evidence>
<comment type="caution">
    <text evidence="8">The sequence shown here is derived from an EMBL/GenBank/DDBJ whole genome shotgun (WGS) entry which is preliminary data.</text>
</comment>
<evidence type="ECO:0000256" key="6">
    <source>
        <dbReference type="SAM" id="Phobius"/>
    </source>
</evidence>
<evidence type="ECO:0000256" key="3">
    <source>
        <dbReference type="ARBA" id="ARBA00022989"/>
    </source>
</evidence>
<dbReference type="GO" id="GO:0046323">
    <property type="term" value="P:D-glucose import"/>
    <property type="evidence" value="ECO:0007669"/>
    <property type="project" value="TreeGrafter"/>
</dbReference>
<evidence type="ECO:0000256" key="5">
    <source>
        <dbReference type="SAM" id="MobiDB-lite"/>
    </source>
</evidence>
<dbReference type="EMBL" id="JAINUF010000001">
    <property type="protein sequence ID" value="KAJ8382281.1"/>
    <property type="molecule type" value="Genomic_DNA"/>
</dbReference>
<feature type="non-terminal residue" evidence="8">
    <location>
        <position position="121"/>
    </location>
</feature>
<dbReference type="GO" id="GO:0070837">
    <property type="term" value="P:dehydroascorbic acid transport"/>
    <property type="evidence" value="ECO:0007669"/>
    <property type="project" value="TreeGrafter"/>
</dbReference>
<evidence type="ECO:0000259" key="7">
    <source>
        <dbReference type="PROSITE" id="PS50850"/>
    </source>
</evidence>
<feature type="region of interest" description="Disordered" evidence="5">
    <location>
        <begin position="1"/>
        <end position="31"/>
    </location>
</feature>
<name>A0A9Q1GEV8_SYNKA</name>
<evidence type="ECO:0000313" key="9">
    <source>
        <dbReference type="Proteomes" id="UP001152622"/>
    </source>
</evidence>
<protein>
    <recommendedName>
        <fullName evidence="7">Major facilitator superfamily (MFS) profile domain-containing protein</fullName>
    </recommendedName>
</protein>
<dbReference type="InterPro" id="IPR045263">
    <property type="entry name" value="GLUT"/>
</dbReference>
<keyword evidence="3 6" id="KW-1133">Transmembrane helix</keyword>
<dbReference type="InterPro" id="IPR036259">
    <property type="entry name" value="MFS_trans_sf"/>
</dbReference>
<dbReference type="Proteomes" id="UP001152622">
    <property type="component" value="Chromosome 1"/>
</dbReference>
<organism evidence="8 9">
    <name type="scientific">Synaphobranchus kaupii</name>
    <name type="common">Kaup's arrowtooth eel</name>
    <dbReference type="NCBI Taxonomy" id="118154"/>
    <lineage>
        <taxon>Eukaryota</taxon>
        <taxon>Metazoa</taxon>
        <taxon>Chordata</taxon>
        <taxon>Craniata</taxon>
        <taxon>Vertebrata</taxon>
        <taxon>Euteleostomi</taxon>
        <taxon>Actinopterygii</taxon>
        <taxon>Neopterygii</taxon>
        <taxon>Teleostei</taxon>
        <taxon>Anguilliformes</taxon>
        <taxon>Synaphobranchidae</taxon>
        <taxon>Synaphobranchus</taxon>
    </lineage>
</organism>